<dbReference type="PATRIC" id="fig|1328313.3.peg.486"/>
<sequence length="385" mass="41566">MELKKSKLALTLASVLSAGFMSTSAMAADSLAEALKEGKASGDFRLRYESNDATDGSLLSFRTRIGYKTADVSGLYGHIEFEDVRYVLGQDDAAGIPDPEVTELEQGYLGFKSGDFSAKLGRQVLTLDGHRHVGHVGWRQDRQTFDALNLQYNSGAFGANVSYVYKHNRIFAETADVDSSDILLNLSYKTDLGKLVAYGYQIDPDPAGREDLDTYGVSFTGATGTDFKVSYMAEYAIQDNNKGNDTSYMALELGATVSGFTFKLGQETLGSDDGMANFATPLATLHKFNGFADVFLVPTFSSGGLKNGLVDTYAFAGTKVGGVAVKAFYHDFTSDEGSIDYGSELDLVVATKIAGYGTGIKYSSYSADGFGVDVDKLWVWVETKF</sequence>
<name>W7QW57_9ALTE</name>
<dbReference type="Proteomes" id="UP000019276">
    <property type="component" value="Unassembled WGS sequence"/>
</dbReference>
<keyword evidence="4" id="KW-1185">Reference proteome</keyword>
<organism evidence="3 4">
    <name type="scientific">Catenovulum agarivorans DS-2</name>
    <dbReference type="NCBI Taxonomy" id="1328313"/>
    <lineage>
        <taxon>Bacteria</taxon>
        <taxon>Pseudomonadati</taxon>
        <taxon>Pseudomonadota</taxon>
        <taxon>Gammaproteobacteria</taxon>
        <taxon>Alteromonadales</taxon>
        <taxon>Alteromonadaceae</taxon>
        <taxon>Catenovulum</taxon>
    </lineage>
</organism>
<accession>W7QW57</accession>
<proteinExistence type="predicted"/>
<evidence type="ECO:0000256" key="1">
    <source>
        <dbReference type="SAM" id="SignalP"/>
    </source>
</evidence>
<comment type="caution">
    <text evidence="3">The sequence shown here is derived from an EMBL/GenBank/DDBJ whole genome shotgun (WGS) entry which is preliminary data.</text>
</comment>
<keyword evidence="3" id="KW-0449">Lipoprotein</keyword>
<dbReference type="AlphaFoldDB" id="W7QW57"/>
<dbReference type="Pfam" id="PF13372">
    <property type="entry name" value="Alginate_exp"/>
    <property type="match status" value="1"/>
</dbReference>
<dbReference type="RefSeq" id="WP_035012999.1">
    <property type="nucleotide sequence ID" value="NZ_ARZY01000002.1"/>
</dbReference>
<feature type="domain" description="Alginate export" evidence="2">
    <location>
        <begin position="43"/>
        <end position="158"/>
    </location>
</feature>
<dbReference type="eggNOG" id="COG3203">
    <property type="taxonomic scope" value="Bacteria"/>
</dbReference>
<gene>
    <name evidence="3" type="ORF">DS2_02328</name>
</gene>
<evidence type="ECO:0000313" key="3">
    <source>
        <dbReference type="EMBL" id="EWH11983.1"/>
    </source>
</evidence>
<dbReference type="InterPro" id="IPR025388">
    <property type="entry name" value="Alginate_export_dom"/>
</dbReference>
<evidence type="ECO:0000313" key="4">
    <source>
        <dbReference type="Proteomes" id="UP000019276"/>
    </source>
</evidence>
<evidence type="ECO:0000259" key="2">
    <source>
        <dbReference type="Pfam" id="PF13372"/>
    </source>
</evidence>
<dbReference type="STRING" id="1328313.DS2_02328"/>
<feature type="signal peptide" evidence="1">
    <location>
        <begin position="1"/>
        <end position="27"/>
    </location>
</feature>
<dbReference type="OrthoDB" id="9767539at2"/>
<feature type="chain" id="PRO_5004901319" evidence="1">
    <location>
        <begin position="28"/>
        <end position="385"/>
    </location>
</feature>
<dbReference type="SUPFAM" id="SSF56935">
    <property type="entry name" value="Porins"/>
    <property type="match status" value="1"/>
</dbReference>
<keyword evidence="1" id="KW-0732">Signal</keyword>
<dbReference type="EMBL" id="ARZY01000002">
    <property type="protein sequence ID" value="EWH11983.1"/>
    <property type="molecule type" value="Genomic_DNA"/>
</dbReference>
<protein>
    <submittedName>
        <fullName evidence="3">Lipoprotein</fullName>
    </submittedName>
</protein>
<reference evidence="3 4" key="1">
    <citation type="journal article" date="2014" name="Genome Announc.">
        <title>Draft Genome Sequence of the Agar-Degrading Bacterium Catenovulum sp. Strain DS-2, Isolated from Intestines of Haliotis diversicolor.</title>
        <authorList>
            <person name="Shan D."/>
            <person name="Li X."/>
            <person name="Gu Z."/>
            <person name="Wei G."/>
            <person name="Gao Z."/>
            <person name="Shao Z."/>
        </authorList>
    </citation>
    <scope>NUCLEOTIDE SEQUENCE [LARGE SCALE GENOMIC DNA]</scope>
    <source>
        <strain evidence="3 4">DS-2</strain>
    </source>
</reference>